<reference evidence="1 2" key="1">
    <citation type="submission" date="2020-02" db="EMBL/GenBank/DDBJ databases">
        <authorList>
            <person name="Ferguson B K."/>
        </authorList>
    </citation>
    <scope>NUCLEOTIDE SEQUENCE [LARGE SCALE GENOMIC DNA]</scope>
</reference>
<accession>A0A6H5GV46</accession>
<protein>
    <submittedName>
        <fullName evidence="1">Uncharacterized protein</fullName>
    </submittedName>
</protein>
<name>A0A6H5GV46_9HEMI</name>
<dbReference type="AlphaFoldDB" id="A0A6H5GV46"/>
<dbReference type="EMBL" id="CADCXU010018540">
    <property type="protein sequence ID" value="CAB0006932.1"/>
    <property type="molecule type" value="Genomic_DNA"/>
</dbReference>
<evidence type="ECO:0000313" key="2">
    <source>
        <dbReference type="Proteomes" id="UP000479000"/>
    </source>
</evidence>
<proteinExistence type="predicted"/>
<sequence length="258" mass="28676">MEVKFPCFRRITHLSTAADFRIASDSSDSPFTRCTPTPPVPTQYFCLTHPLTICFPCAPRDAVSPSGNRQLIVRQVSSTSGSDRVSRRISQNRIAGFQSEPSPKENLTGINSKISTYSGRWNEDFKTMNAEIGSSLWPGKNQCCSWSSMMSFIFSSIMSLRLSLSLSLSSIMSFRLSTSSIMSRWISGMEIIGDPATPGCDLSPLVSSRKAAFAPEEKRRSEECWNTSREELFTEFDTQFNAIIEENVLGFESSEPPG</sequence>
<evidence type="ECO:0000313" key="1">
    <source>
        <dbReference type="EMBL" id="CAB0006932.1"/>
    </source>
</evidence>
<organism evidence="1 2">
    <name type="scientific">Nesidiocoris tenuis</name>
    <dbReference type="NCBI Taxonomy" id="355587"/>
    <lineage>
        <taxon>Eukaryota</taxon>
        <taxon>Metazoa</taxon>
        <taxon>Ecdysozoa</taxon>
        <taxon>Arthropoda</taxon>
        <taxon>Hexapoda</taxon>
        <taxon>Insecta</taxon>
        <taxon>Pterygota</taxon>
        <taxon>Neoptera</taxon>
        <taxon>Paraneoptera</taxon>
        <taxon>Hemiptera</taxon>
        <taxon>Heteroptera</taxon>
        <taxon>Panheteroptera</taxon>
        <taxon>Cimicomorpha</taxon>
        <taxon>Miridae</taxon>
        <taxon>Dicyphina</taxon>
        <taxon>Nesidiocoris</taxon>
    </lineage>
</organism>
<gene>
    <name evidence="1" type="ORF">NTEN_LOCUS12362</name>
</gene>
<dbReference type="Proteomes" id="UP000479000">
    <property type="component" value="Unassembled WGS sequence"/>
</dbReference>
<keyword evidence="2" id="KW-1185">Reference proteome</keyword>